<dbReference type="Pfam" id="PF04430">
    <property type="entry name" value="DUF498"/>
    <property type="match status" value="1"/>
</dbReference>
<organism evidence="1 2">
    <name type="scientific">Thermococcus camini</name>
    <dbReference type="NCBI Taxonomy" id="2016373"/>
    <lineage>
        <taxon>Archaea</taxon>
        <taxon>Methanobacteriati</taxon>
        <taxon>Methanobacteriota</taxon>
        <taxon>Thermococci</taxon>
        <taxon>Thermococcales</taxon>
        <taxon>Thermococcaceae</taxon>
        <taxon>Thermococcus</taxon>
    </lineage>
</organism>
<dbReference type="PANTHER" id="PTHR15811">
    <property type="entry name" value="MTH938 DOMAIN-CONTAINING PROTEIN"/>
    <property type="match status" value="1"/>
</dbReference>
<dbReference type="Proteomes" id="UP000516304">
    <property type="component" value="Chromosome TIRI35C"/>
</dbReference>
<reference evidence="1 2" key="1">
    <citation type="submission" date="2020-09" db="EMBL/GenBank/DDBJ databases">
        <authorList>
            <person name="Courtine D."/>
        </authorList>
    </citation>
    <scope>NUCLEOTIDE SEQUENCE [LARGE SCALE GENOMIC DNA]</scope>
    <source>
        <strain evidence="1 2">IRI35c</strain>
    </source>
</reference>
<accession>A0A7G2D8L7</accession>
<dbReference type="InterPro" id="IPR036748">
    <property type="entry name" value="MTH938-like_sf"/>
</dbReference>
<name>A0A7G2D8L7_9EURY</name>
<dbReference type="AlphaFoldDB" id="A0A7G2D8L7"/>
<sequence>MKVEYPAFGKIVVDGKVYDHDIVIYPSGKIERRKKWLSKEKHGTSHRLDPDELREYLKEEFDVLIVGTGAWERLSLLPESRSLVEGKEVYELPTSEAVNLFNELHKKKRVLAIFHVTC</sequence>
<evidence type="ECO:0000313" key="2">
    <source>
        <dbReference type="Proteomes" id="UP000516304"/>
    </source>
</evidence>
<protein>
    <submittedName>
        <fullName evidence="1">Uncharacterized protein</fullName>
    </submittedName>
</protein>
<dbReference type="CDD" id="cd05126">
    <property type="entry name" value="Mth938"/>
    <property type="match status" value="1"/>
</dbReference>
<dbReference type="EMBL" id="LR881183">
    <property type="protein sequence ID" value="CAD5244826.1"/>
    <property type="molecule type" value="Genomic_DNA"/>
</dbReference>
<dbReference type="InterPro" id="IPR007523">
    <property type="entry name" value="NDUFAF3/AAMDC"/>
</dbReference>
<gene>
    <name evidence="1" type="ORF">TIRI35C_1672</name>
</gene>
<dbReference type="KEGG" id="tcq:TIRI35C_1672"/>
<keyword evidence="2" id="KW-1185">Reference proteome</keyword>
<proteinExistence type="predicted"/>
<dbReference type="Gene3D" id="3.40.1230.10">
    <property type="entry name" value="MTH938-like"/>
    <property type="match status" value="1"/>
</dbReference>
<dbReference type="GO" id="GO:0005737">
    <property type="term" value="C:cytoplasm"/>
    <property type="evidence" value="ECO:0007669"/>
    <property type="project" value="TreeGrafter"/>
</dbReference>
<dbReference type="SUPFAM" id="SSF64076">
    <property type="entry name" value="MTH938-like"/>
    <property type="match status" value="1"/>
</dbReference>
<dbReference type="GeneID" id="58919415"/>
<evidence type="ECO:0000313" key="1">
    <source>
        <dbReference type="EMBL" id="CAD5244826.1"/>
    </source>
</evidence>
<dbReference type="InterPro" id="IPR034096">
    <property type="entry name" value="AAMDC"/>
</dbReference>
<dbReference type="RefSeq" id="WP_188202489.1">
    <property type="nucleotide sequence ID" value="NZ_LR881183.1"/>
</dbReference>
<dbReference type="PANTHER" id="PTHR15811:SF5">
    <property type="entry name" value="MTH938 DOMAIN-CONTAINING PROTEIN"/>
    <property type="match status" value="1"/>
</dbReference>